<dbReference type="EMBL" id="CP001932">
    <property type="protein sequence ID" value="ADD03849.1"/>
    <property type="molecule type" value="Genomic_DNA"/>
</dbReference>
<dbReference type="eggNOG" id="arCOG13427">
    <property type="taxonomic scope" value="Archaea"/>
</dbReference>
<evidence type="ECO:0000313" key="1">
    <source>
        <dbReference type="EMBL" id="ADD03849.1"/>
    </source>
</evidence>
<evidence type="ECO:0000313" key="4">
    <source>
        <dbReference type="Proteomes" id="UP000011543"/>
    </source>
</evidence>
<organism evidence="1 3">
    <name type="scientific">Natrialba magadii (strain ATCC 43099 / DSM 3394 / CCM 3739 / CIP 104546 / IAM 13178 / JCM 8861 / NBRC 102185 / NCIMB 2190 / MS3)</name>
    <name type="common">Natronobacterium magadii</name>
    <dbReference type="NCBI Taxonomy" id="547559"/>
    <lineage>
        <taxon>Archaea</taxon>
        <taxon>Methanobacteriati</taxon>
        <taxon>Methanobacteriota</taxon>
        <taxon>Stenosarchaea group</taxon>
        <taxon>Halobacteria</taxon>
        <taxon>Halobacteriales</taxon>
        <taxon>Natrialbaceae</taxon>
        <taxon>Natrialba</taxon>
    </lineage>
</organism>
<dbReference type="Proteomes" id="UP000001879">
    <property type="component" value="Chromosome"/>
</dbReference>
<evidence type="ECO:0000313" key="2">
    <source>
        <dbReference type="EMBL" id="ELY33508.1"/>
    </source>
</evidence>
<keyword evidence="3" id="KW-1185">Reference proteome</keyword>
<dbReference type="AlphaFoldDB" id="D3SX29"/>
<reference evidence="3" key="1">
    <citation type="submission" date="2010-02" db="EMBL/GenBank/DDBJ databases">
        <title>Complete sequence of chromosome of Natrialba magadii ATCC 43099.</title>
        <authorList>
            <consortium name="US DOE Joint Genome Institute"/>
            <person name="Lucas S."/>
            <person name="Copeland A."/>
            <person name="Lapidus A."/>
            <person name="Cheng J.-F."/>
            <person name="Bruce D."/>
            <person name="Goodwin L."/>
            <person name="Pitluck S."/>
            <person name="Davenport K."/>
            <person name="Saunders E."/>
            <person name="Detter J.C."/>
            <person name="Han C."/>
            <person name="Tapia R."/>
            <person name="Land M."/>
            <person name="Hauser L."/>
            <person name="Kyrpides N."/>
            <person name="Mikhailova N."/>
            <person name="De Castro R.E."/>
            <person name="Maupin-Furlow J.A."/>
            <person name="Woyke T."/>
        </authorList>
    </citation>
    <scope>NUCLEOTIDE SEQUENCE [LARGE SCALE GENOMIC DNA]</scope>
    <source>
        <strain evidence="3">ATCC 43099 / DSM 3394 / CCM 3739 / CIP 104546 / IAM 13178 / JCM 8861 / NBRC 102185 / NCIMB 2190 / MS3</strain>
    </source>
</reference>
<dbReference type="HOGENOM" id="CLU_3057214_0_0_2"/>
<proteinExistence type="predicted"/>
<reference evidence="2 4" key="3">
    <citation type="journal article" date="2014" name="PLoS Genet.">
        <title>Phylogenetically driven sequencing of extremely halophilic archaea reveals strategies for static and dynamic osmo-response.</title>
        <authorList>
            <person name="Becker E.A."/>
            <person name="Seitzer P.M."/>
            <person name="Tritt A."/>
            <person name="Larsen D."/>
            <person name="Krusor M."/>
            <person name="Yao A.I."/>
            <person name="Wu D."/>
            <person name="Madern D."/>
            <person name="Eisen J.A."/>
            <person name="Darling A.E."/>
            <person name="Facciotti M.T."/>
        </authorList>
    </citation>
    <scope>NUCLEOTIDE SEQUENCE [LARGE SCALE GENOMIC DNA]</scope>
    <source>
        <strain evidence="4">ATCC 43099 / DSM 3394 / CCM 3739 / CIP 104546 / IAM 13178 / JCM 8861 / NBRC 102185 / NCIMB 2190 / MS3</strain>
        <strain evidence="2">MS-3</strain>
    </source>
</reference>
<reference evidence="1" key="4">
    <citation type="submission" date="2016-09" db="EMBL/GenBank/DDBJ databases">
        <authorList>
            <person name="Pfeiffer F."/>
        </authorList>
    </citation>
    <scope>NUCLEOTIDE SEQUENCE</scope>
    <source>
        <strain evidence="1">ATCC 43099</strain>
    </source>
</reference>
<name>D3SX29_NATMM</name>
<accession>D3SX29</accession>
<reference evidence="1 3" key="2">
    <citation type="journal article" date="2012" name="BMC Genomics">
        <title>A comparative genomics perspective on the genetic content of the alkaliphilic haloarchaeon Natrialba magadii ATCC 43099T.</title>
        <authorList>
            <person name="Siddaramappa S."/>
            <person name="Challacombe J.F."/>
            <person name="Decastro R.E."/>
            <person name="Pfeiffer F."/>
            <person name="Sastre D.E."/>
            <person name="Gimenez M.I."/>
            <person name="Paggi R.A."/>
            <person name="Detter J.C."/>
            <person name="Davenport K.W."/>
            <person name="Goodwin L.A."/>
            <person name="Kyrpides N."/>
            <person name="Tapia R."/>
            <person name="Pitluck S."/>
            <person name="Lucas S."/>
            <person name="Woyke T."/>
            <person name="Maupin-Furlow J.A."/>
        </authorList>
    </citation>
    <scope>NUCLEOTIDE SEQUENCE [LARGE SCALE GENOMIC DNA]</scope>
    <source>
        <strain evidence="1">ATCC 43099</strain>
        <strain evidence="3">ATCC 43099 / DSM 3394 / CCM 3739 / CIP 104546 / IAM 13178 / JCM 8861 / NBRC 102185 / NCIMB 2190 / MS3</strain>
    </source>
</reference>
<evidence type="ECO:0000313" key="3">
    <source>
        <dbReference type="Proteomes" id="UP000001879"/>
    </source>
</evidence>
<dbReference type="EMBL" id="AOHS01000009">
    <property type="protein sequence ID" value="ELY33508.1"/>
    <property type="molecule type" value="Genomic_DNA"/>
</dbReference>
<protein>
    <submittedName>
        <fullName evidence="1">Uncharacterized protein</fullName>
    </submittedName>
</protein>
<dbReference type="KEGG" id="nmg:Nmag_0257"/>
<sequence>MKLDGLVWARCAECWRETYIPEANRAIHIERGEVRLCNRCILDVMVPDTEYEP</sequence>
<dbReference type="PaxDb" id="547559-Nmag_0257"/>
<dbReference type="Proteomes" id="UP000011543">
    <property type="component" value="Unassembled WGS sequence"/>
</dbReference>
<gene>
    <name evidence="1" type="ordered locus">Nmag_0257</name>
    <name evidence="2" type="ORF">C500_01710</name>
</gene>
<dbReference type="STRING" id="547559.Nmag_0257"/>